<proteinExistence type="predicted"/>
<evidence type="ECO:0000256" key="1">
    <source>
        <dbReference type="SAM" id="MobiDB-lite"/>
    </source>
</evidence>
<feature type="chain" id="PRO_5046778915" evidence="3">
    <location>
        <begin position="30"/>
        <end position="1133"/>
    </location>
</feature>
<dbReference type="Proteomes" id="UP000740830">
    <property type="component" value="Unassembled WGS sequence"/>
</dbReference>
<keyword evidence="3" id="KW-0732">Signal</keyword>
<feature type="transmembrane region" description="Helical" evidence="2">
    <location>
        <begin position="1103"/>
        <end position="1124"/>
    </location>
</feature>
<evidence type="ECO:0000256" key="3">
    <source>
        <dbReference type="SAM" id="SignalP"/>
    </source>
</evidence>
<accession>A0ABS6C007</accession>
<comment type="caution">
    <text evidence="4">The sequence shown here is derived from an EMBL/GenBank/DDBJ whole genome shotgun (WGS) entry which is preliminary data.</text>
</comment>
<name>A0ABS6C007_9CLOT</name>
<organism evidence="4 5">
    <name type="scientific">Clostridium algidicarnis</name>
    <dbReference type="NCBI Taxonomy" id="37659"/>
    <lineage>
        <taxon>Bacteria</taxon>
        <taxon>Bacillati</taxon>
        <taxon>Bacillota</taxon>
        <taxon>Clostridia</taxon>
        <taxon>Eubacteriales</taxon>
        <taxon>Clostridiaceae</taxon>
        <taxon>Clostridium</taxon>
    </lineage>
</organism>
<gene>
    <name evidence="4" type="ORF">KPL27_01595</name>
</gene>
<dbReference type="EMBL" id="JAHLDG010000002">
    <property type="protein sequence ID" value="MBU3218805.1"/>
    <property type="molecule type" value="Genomic_DNA"/>
</dbReference>
<evidence type="ECO:0000313" key="4">
    <source>
        <dbReference type="EMBL" id="MBU3218805.1"/>
    </source>
</evidence>
<evidence type="ECO:0000313" key="5">
    <source>
        <dbReference type="Proteomes" id="UP000740830"/>
    </source>
</evidence>
<evidence type="ECO:0000256" key="2">
    <source>
        <dbReference type="SAM" id="Phobius"/>
    </source>
</evidence>
<reference evidence="4 5" key="1">
    <citation type="submission" date="2021-06" db="EMBL/GenBank/DDBJ databases">
        <title>Clostridia strains as spoilage organisms.</title>
        <authorList>
            <person name="Wambui J."/>
            <person name="Stephan R."/>
            <person name="Stevens M.J.A."/>
        </authorList>
    </citation>
    <scope>NUCLEOTIDE SEQUENCE [LARGE SCALE GENOMIC DNA]</scope>
    <source>
        <strain evidence="4 5">CM013</strain>
    </source>
</reference>
<dbReference type="RefSeq" id="WP_216131025.1">
    <property type="nucleotide sequence ID" value="NZ_JAHLDG010000002.1"/>
</dbReference>
<sequence length="1133" mass="126379">MKKNKFQFLSIILTFSLLLNLISYVPAKAFDGGKQSSTSKQIQINKEDKEIIKTEIEDFKKMYVNENMQAIAPLALNKAGASQELLDNAYFKTGTSSIIYSQNILSLIGGNKNPREYKGTDYIKKLVQSQRPAGDEFEGQFIVGNITDRNSPINLAYSIIALEVAKVDYNKELAITALTKLVLNEKIVSSVYNDIEVKGMALIALASHPEVEGVNDTISTIISKIHSFQKSDGSFESDNEARTLGIVIQGLVANNINPLSKEWIKDKSMLEALLKLKSKPRNSNNKYGGFSKSEGGAYEMTATYHGFAALVDLYYGESIFGIKNTSMGQVEKSAVISIKGIEEGKVYTEAVNVDISTDEGTWKATLNGEPFLGGVINKAGKYTIKVVADLKGVKSEKEVNFIVDMPPYEKVRVRVEGNEKTLFNDIVESGVSQSSVLEILMKAVGKGNVNGAGRGESYFVNGILGENQSKNFGWSYYVKKGLEIQQPEVGPGAFTDIKDAEGKFNYDEIVFYMTHFEYDGEFKLYTDIPNVSLKSLDDNHEITLLKAIDKTALKNTDINIEGIGNFKTDDNGKVNFKAPNAIYNITIGKRDNYIEVVPNTYVVSLPVEEQVLEINYDEDKISEGIKDPFIKNITIKMDKDNKISSEIFEKALGKNKILTFINKDITWEFETKYINKENVKSINIDLNKESENKESILKNFNDAKILSFKDNGILPAKAKITMKYDSVKPVYLYYYDKNTGNIEKISGPHKVKDGNIVFEIEHCSDYFLSSIDVGKELEVKLEDILIDLAKYYENTDVYSFRQALALRSISKDINLKNKIEVFEVDNIGDAINNIISIIAIGENPKNYEGKNYVKMLKDSQNKNGAFVILDGDEDWPTLQAFAIIALDMSKADYDKEKAVNYLLSKSKDGSYGDVDTTAMVITALSKHKDIKGVEEIIKSSIEYINSKQLESAGFESYGNENPYTLSAVIQALIANKENIFSNKWVKNGNTLLDALLTFKTGDHFEFKSKWGTDSKMSTEQAALALIDIYNNKSVYESITLIGNEEEAVVEKTEDTDFKSDSDSKEEIKDADSTNTNEDKLNKDKDIESQSKTNKKELVKTGSVIGFEALIAISVLLIISGIIVLKKQNKQSVI</sequence>
<keyword evidence="5" id="KW-1185">Reference proteome</keyword>
<feature type="signal peptide" evidence="3">
    <location>
        <begin position="1"/>
        <end position="29"/>
    </location>
</feature>
<keyword evidence="2" id="KW-1133">Transmembrane helix</keyword>
<protein>
    <submittedName>
        <fullName evidence="4">Terpene cyclase/mutase family protein</fullName>
    </submittedName>
</protein>
<feature type="region of interest" description="Disordered" evidence="1">
    <location>
        <begin position="1051"/>
        <end position="1087"/>
    </location>
</feature>
<dbReference type="CDD" id="cd00688">
    <property type="entry name" value="ISOPREN_C2_like"/>
    <property type="match status" value="1"/>
</dbReference>
<keyword evidence="2" id="KW-0812">Transmembrane</keyword>
<keyword evidence="2" id="KW-0472">Membrane</keyword>